<evidence type="ECO:0000256" key="1">
    <source>
        <dbReference type="ARBA" id="ARBA00007806"/>
    </source>
</evidence>
<dbReference type="Gene3D" id="2.60.40.1180">
    <property type="entry name" value="Golgi alpha-mannosidase II"/>
    <property type="match status" value="2"/>
</dbReference>
<dbReference type="InterPro" id="IPR051816">
    <property type="entry name" value="Glycosyl_Hydrolase_31"/>
</dbReference>
<evidence type="ECO:0000259" key="3">
    <source>
        <dbReference type="Pfam" id="PF01055"/>
    </source>
</evidence>
<dbReference type="GO" id="GO:0030246">
    <property type="term" value="F:carbohydrate binding"/>
    <property type="evidence" value="ECO:0007669"/>
    <property type="project" value="InterPro"/>
</dbReference>
<dbReference type="Pfam" id="PF13802">
    <property type="entry name" value="Gal_mutarotas_2"/>
    <property type="match status" value="1"/>
</dbReference>
<protein>
    <submittedName>
        <fullName evidence="7">Glycoside hydrolase family 31 protein</fullName>
    </submittedName>
</protein>
<dbReference type="Pfam" id="PF01055">
    <property type="entry name" value="Glyco_hydro_31_2nd"/>
    <property type="match status" value="1"/>
</dbReference>
<sequence length="791" mass="88707">MLRKAGIHRMCRDGWELIPVLFLFFAASLMANAQMPGQNAPGPPPAQIEQTSHGIRATAGSEVLEVAVCADSVIHVVATPGRAASGSPRPWMLDELQACPGAPFTFAQDAKAASLKTSQLEVIVNVERGNLSFRTISGESLLNEGNSIARTYEPVELNGEHTYRVTDRFSPSITEALYGLGQHQNGMFNYRGATVELGQNNTDVAIPLLISNKGYGLMWNTAALTYFDNRFPLDMKLTSIAGKSIDYYFLYGPEIDAVLHEYRTMTGHTPMLPKWAYGFFQSKDRYVSLDEIRGIAARYRQEHIPLDAMVQDWFWWKTEGDPVFNSNYHDVAQDLDALHKENVHAMISVWGLLDPSSETYKLLDAKNELVTDAHVYDATNREARDLYWQHLPGKLLAQGWDAFWLDSAEPEEYWPHMGDAILSSRQIAIGNGAEFTNVFPLAHTLGVQDHWKAQNPSKRVFLLTRSAFLGQQRVGATVWSGDVYGTYWGLNHQVPAGLNFALSGAPYWTTDIGGYWPPHEDPIADPAFQELYARWFEYGTFCPIFRTHGHRPHNELWSFDKVEPILVSYDRLRYRLMPYIYSLAWKVTSEDYTIQRPLVMDWRGDSNTWNLGDQFMFGPAIMVNPVLKADAVKRNVYLPAAAAWYDFWTGKSVKGGQEIEAAAPLDRIPLFVRAGSILPMGPQIEYATQDPAGPIELRIYRGADGKFDLYEDGGDGYEYEKGQHSVIPIQWNDHNSSLTIGSRQGSFPGMIEHRKFRVVLVAAGHGTGVDVTSTANAEISYEGNEVHATIK</sequence>
<feature type="domain" description="DUF5110" evidence="5">
    <location>
        <begin position="694"/>
        <end position="761"/>
    </location>
</feature>
<evidence type="ECO:0000313" key="7">
    <source>
        <dbReference type="EMBL" id="XBH16330.1"/>
    </source>
</evidence>
<dbReference type="EMBL" id="CP121196">
    <property type="protein sequence ID" value="XBH16330.1"/>
    <property type="molecule type" value="Genomic_DNA"/>
</dbReference>
<feature type="domain" description="Glycoside hydrolase family 31 TIM barrel" evidence="3">
    <location>
        <begin position="269"/>
        <end position="583"/>
    </location>
</feature>
<evidence type="ECO:0000256" key="2">
    <source>
        <dbReference type="RuleBase" id="RU361185"/>
    </source>
</evidence>
<keyword evidence="2 7" id="KW-0378">Hydrolase</keyword>
<dbReference type="Gene3D" id="3.20.20.80">
    <property type="entry name" value="Glycosidases"/>
    <property type="match status" value="1"/>
</dbReference>
<dbReference type="SUPFAM" id="SSF74650">
    <property type="entry name" value="Galactose mutarotase-like"/>
    <property type="match status" value="1"/>
</dbReference>
<evidence type="ECO:0000259" key="4">
    <source>
        <dbReference type="Pfam" id="PF13802"/>
    </source>
</evidence>
<dbReference type="InterPro" id="IPR033403">
    <property type="entry name" value="DUF5110"/>
</dbReference>
<dbReference type="GO" id="GO:0004553">
    <property type="term" value="F:hydrolase activity, hydrolyzing O-glycosyl compounds"/>
    <property type="evidence" value="ECO:0007669"/>
    <property type="project" value="InterPro"/>
</dbReference>
<dbReference type="GO" id="GO:0005975">
    <property type="term" value="P:carbohydrate metabolic process"/>
    <property type="evidence" value="ECO:0007669"/>
    <property type="project" value="InterPro"/>
</dbReference>
<dbReference type="PANTHER" id="PTHR43863:SF2">
    <property type="entry name" value="MALTASE-GLUCOAMYLASE"/>
    <property type="match status" value="1"/>
</dbReference>
<dbReference type="AlphaFoldDB" id="A0AAU7DFA4"/>
<organism evidence="7">
    <name type="scientific">Telmatobacter sp. DSM 110680</name>
    <dbReference type="NCBI Taxonomy" id="3036704"/>
    <lineage>
        <taxon>Bacteria</taxon>
        <taxon>Pseudomonadati</taxon>
        <taxon>Acidobacteriota</taxon>
        <taxon>Terriglobia</taxon>
        <taxon>Terriglobales</taxon>
        <taxon>Acidobacteriaceae</taxon>
        <taxon>Telmatobacter</taxon>
    </lineage>
</organism>
<dbReference type="CDD" id="cd14752">
    <property type="entry name" value="GH31_N"/>
    <property type="match status" value="1"/>
</dbReference>
<dbReference type="InterPro" id="IPR000322">
    <property type="entry name" value="Glyco_hydro_31_TIM"/>
</dbReference>
<comment type="similarity">
    <text evidence="1 2">Belongs to the glycosyl hydrolase 31 family.</text>
</comment>
<keyword evidence="2" id="KW-0326">Glycosidase</keyword>
<dbReference type="PANTHER" id="PTHR43863">
    <property type="entry name" value="HYDROLASE, PUTATIVE (AFU_ORTHOLOGUE AFUA_1G03140)-RELATED"/>
    <property type="match status" value="1"/>
</dbReference>
<dbReference type="SUPFAM" id="SSF51011">
    <property type="entry name" value="Glycosyl hydrolase domain"/>
    <property type="match status" value="1"/>
</dbReference>
<dbReference type="Gene3D" id="2.60.40.1760">
    <property type="entry name" value="glycosyl hydrolase (family 31)"/>
    <property type="match status" value="1"/>
</dbReference>
<dbReference type="InterPro" id="IPR025887">
    <property type="entry name" value="Glyco_hydro_31_N_dom"/>
</dbReference>
<dbReference type="CDD" id="cd06591">
    <property type="entry name" value="GH31_xylosidase_XylS"/>
    <property type="match status" value="1"/>
</dbReference>
<accession>A0AAU7DFA4</accession>
<proteinExistence type="inferred from homology"/>
<dbReference type="InterPro" id="IPR017853">
    <property type="entry name" value="GH"/>
</dbReference>
<dbReference type="InterPro" id="IPR011013">
    <property type="entry name" value="Gal_mutarotase_sf_dom"/>
</dbReference>
<reference evidence="7" key="1">
    <citation type="submission" date="2023-03" db="EMBL/GenBank/DDBJ databases">
        <title>Edaphobacter sp.</title>
        <authorList>
            <person name="Huber K.J."/>
            <person name="Papendorf J."/>
            <person name="Pilke C."/>
            <person name="Bunk B."/>
            <person name="Sproeer C."/>
            <person name="Pester M."/>
        </authorList>
    </citation>
    <scope>NUCLEOTIDE SEQUENCE</scope>
    <source>
        <strain evidence="7">DSM 110680</strain>
    </source>
</reference>
<evidence type="ECO:0000259" key="6">
    <source>
        <dbReference type="Pfam" id="PF21365"/>
    </source>
</evidence>
<dbReference type="RefSeq" id="WP_348261559.1">
    <property type="nucleotide sequence ID" value="NZ_CP121196.1"/>
</dbReference>
<dbReference type="InterPro" id="IPR013780">
    <property type="entry name" value="Glyco_hydro_b"/>
</dbReference>
<dbReference type="SUPFAM" id="SSF51445">
    <property type="entry name" value="(Trans)glycosidases"/>
    <property type="match status" value="1"/>
</dbReference>
<dbReference type="Pfam" id="PF21365">
    <property type="entry name" value="Glyco_hydro_31_3rd"/>
    <property type="match status" value="1"/>
</dbReference>
<gene>
    <name evidence="7" type="ORF">P8935_17365</name>
</gene>
<dbReference type="Pfam" id="PF17137">
    <property type="entry name" value="DUF5110"/>
    <property type="match status" value="1"/>
</dbReference>
<dbReference type="InterPro" id="IPR048395">
    <property type="entry name" value="Glyco_hydro_31_C"/>
</dbReference>
<name>A0AAU7DFA4_9BACT</name>
<evidence type="ECO:0000259" key="5">
    <source>
        <dbReference type="Pfam" id="PF17137"/>
    </source>
</evidence>
<feature type="domain" description="Glycosyl hydrolase family 31 C-terminal" evidence="6">
    <location>
        <begin position="592"/>
        <end position="678"/>
    </location>
</feature>
<feature type="domain" description="Glycoside hydrolase family 31 N-terminal" evidence="4">
    <location>
        <begin position="64"/>
        <end position="228"/>
    </location>
</feature>